<proteinExistence type="predicted"/>
<accession>A0A8K0KTT5</accession>
<dbReference type="OrthoDB" id="124329at2759"/>
<dbReference type="Pfam" id="PF13343">
    <property type="entry name" value="SBP_bac_6"/>
    <property type="match status" value="1"/>
</dbReference>
<dbReference type="PANTHER" id="PTHR30006:SF2">
    <property type="entry name" value="ABC TRANSPORTER SUBSTRATE-BINDING PROTEIN"/>
    <property type="match status" value="1"/>
</dbReference>
<feature type="chain" id="PRO_5035477699" evidence="2">
    <location>
        <begin position="20"/>
        <end position="354"/>
    </location>
</feature>
<evidence type="ECO:0000256" key="2">
    <source>
        <dbReference type="SAM" id="SignalP"/>
    </source>
</evidence>
<dbReference type="PANTHER" id="PTHR30006">
    <property type="entry name" value="THIAMINE-BINDING PERIPLASMIC PROTEIN-RELATED"/>
    <property type="match status" value="1"/>
</dbReference>
<gene>
    <name evidence="3" type="ORF">KVT40_008695</name>
</gene>
<dbReference type="SUPFAM" id="SSF53850">
    <property type="entry name" value="Periplasmic binding protein-like II"/>
    <property type="match status" value="1"/>
</dbReference>
<dbReference type="AlphaFoldDB" id="A0A8K0KTT5"/>
<name>A0A8K0KTT5_9PEZI</name>
<dbReference type="Gene3D" id="3.40.190.10">
    <property type="entry name" value="Periplasmic binding protein-like II"/>
    <property type="match status" value="2"/>
</dbReference>
<sequence length="354" mass="39693">MRVLAYTAIVATISASAMAAPELAPRYRDVENRDLSTLYATAQKETGTLQVAWGGDEKTQASGIVQAFQAAFPLIKVNFTVDLSKYHDGRINNQFQDGDFYADVAVLQTLQGFDNWKAKGWLQNYKPASFDKLFPEFTDRNGAYLPYFGGQCYLTASVPTQDIPTSYADVLDPKWKGKLVLTYPNDDDAVLYSWTLIVQKYGWDWVRKLAQQDVQWVRGTATPASVINGSTTRTLTFTSFPLGADWSFVAPKSDRYMSWFQTSAILKNTKMPDTARLLQSFLVSDDWQRGLAAAGTSSARSDFTNRTSGFGLSNTDYTSFRPFMRQRDLVEGWRFQFEDILGTAQGLSPLLDTL</sequence>
<feature type="signal peptide" evidence="2">
    <location>
        <begin position="1"/>
        <end position="19"/>
    </location>
</feature>
<organism evidence="3 4">
    <name type="scientific">Elsinoe batatas</name>
    <dbReference type="NCBI Taxonomy" id="2601811"/>
    <lineage>
        <taxon>Eukaryota</taxon>
        <taxon>Fungi</taxon>
        <taxon>Dikarya</taxon>
        <taxon>Ascomycota</taxon>
        <taxon>Pezizomycotina</taxon>
        <taxon>Dothideomycetes</taxon>
        <taxon>Dothideomycetidae</taxon>
        <taxon>Myriangiales</taxon>
        <taxon>Elsinoaceae</taxon>
        <taxon>Elsinoe</taxon>
    </lineage>
</organism>
<dbReference type="Proteomes" id="UP000809789">
    <property type="component" value="Unassembled WGS sequence"/>
</dbReference>
<dbReference type="EMBL" id="JAESVG020000010">
    <property type="protein sequence ID" value="KAG8623719.1"/>
    <property type="molecule type" value="Genomic_DNA"/>
</dbReference>
<evidence type="ECO:0000313" key="4">
    <source>
        <dbReference type="Proteomes" id="UP000809789"/>
    </source>
</evidence>
<keyword evidence="1 2" id="KW-0732">Signal</keyword>
<protein>
    <submittedName>
        <fullName evidence="3">Uncharacterized protein</fullName>
    </submittedName>
</protein>
<evidence type="ECO:0000256" key="1">
    <source>
        <dbReference type="ARBA" id="ARBA00022729"/>
    </source>
</evidence>
<comment type="caution">
    <text evidence="3">The sequence shown here is derived from an EMBL/GenBank/DDBJ whole genome shotgun (WGS) entry which is preliminary data.</text>
</comment>
<reference evidence="3" key="1">
    <citation type="submission" date="2021-07" db="EMBL/GenBank/DDBJ databases">
        <title>Elsinoe batatas strain:CRI-CJ2 Genome sequencing and assembly.</title>
        <authorList>
            <person name="Huang L."/>
        </authorList>
    </citation>
    <scope>NUCLEOTIDE SEQUENCE</scope>
    <source>
        <strain evidence="3">CRI-CJ2</strain>
    </source>
</reference>
<keyword evidence="4" id="KW-1185">Reference proteome</keyword>
<evidence type="ECO:0000313" key="3">
    <source>
        <dbReference type="EMBL" id="KAG8623719.1"/>
    </source>
</evidence>